<dbReference type="PANTHER" id="PTHR36112:SF1">
    <property type="entry name" value="RIBOSOMAL RNA SMALL SUBUNIT METHYLTRANSFERASE J"/>
    <property type="match status" value="1"/>
</dbReference>
<dbReference type="GO" id="GO:0032259">
    <property type="term" value="P:methylation"/>
    <property type="evidence" value="ECO:0007669"/>
    <property type="project" value="UniProtKB-KW"/>
</dbReference>
<dbReference type="PANTHER" id="PTHR36112">
    <property type="entry name" value="RIBOSOMAL RNA SMALL SUBUNIT METHYLTRANSFERASE J"/>
    <property type="match status" value="1"/>
</dbReference>
<keyword evidence="2" id="KW-1185">Reference proteome</keyword>
<gene>
    <name evidence="1" type="ORF">IW967_04600</name>
</gene>
<comment type="caution">
    <text evidence="1">The sequence shown here is derived from an EMBL/GenBank/DDBJ whole genome shotgun (WGS) entry which is preliminary data.</text>
</comment>
<dbReference type="RefSeq" id="WP_195867263.1">
    <property type="nucleotide sequence ID" value="NZ_JADPKZ010000034.1"/>
</dbReference>
<keyword evidence="1" id="KW-0489">Methyltransferase</keyword>
<dbReference type="InterPro" id="IPR029063">
    <property type="entry name" value="SAM-dependent_MTases_sf"/>
</dbReference>
<dbReference type="InterPro" id="IPR007536">
    <property type="entry name" value="16SrRNA_methylTrfase_J"/>
</dbReference>
<dbReference type="Proteomes" id="UP000642910">
    <property type="component" value="Unassembled WGS sequence"/>
</dbReference>
<dbReference type="CDD" id="cd02440">
    <property type="entry name" value="AdoMet_MTases"/>
    <property type="match status" value="1"/>
</dbReference>
<dbReference type="SUPFAM" id="SSF53335">
    <property type="entry name" value="S-adenosyl-L-methionine-dependent methyltransferases"/>
    <property type="match status" value="1"/>
</dbReference>
<dbReference type="Pfam" id="PF04445">
    <property type="entry name" value="SAM_MT"/>
    <property type="match status" value="1"/>
</dbReference>
<evidence type="ECO:0000313" key="2">
    <source>
        <dbReference type="Proteomes" id="UP000642910"/>
    </source>
</evidence>
<name>A0ABS0F1J4_9BACL</name>
<organism evidence="1 2">
    <name type="scientific">Alicyclobacillus mali</name>
    <name type="common">ex Roth et al. 2021</name>
    <dbReference type="NCBI Taxonomy" id="1123961"/>
    <lineage>
        <taxon>Bacteria</taxon>
        <taxon>Bacillati</taxon>
        <taxon>Bacillota</taxon>
        <taxon>Bacilli</taxon>
        <taxon>Bacillales</taxon>
        <taxon>Alicyclobacillaceae</taxon>
        <taxon>Alicyclobacillus</taxon>
    </lineage>
</organism>
<proteinExistence type="predicted"/>
<reference evidence="1 2" key="1">
    <citation type="submission" date="2020-11" db="EMBL/GenBank/DDBJ databases">
        <title>Genomic insight of Alicyclobacillus mali FL 18 reveals a new arsenic-resistant strain, with potential in environmental biotechnology.</title>
        <authorList>
            <person name="Fiorentino G."/>
            <person name="Gallo G."/>
            <person name="Aulitto M."/>
        </authorList>
    </citation>
    <scope>NUCLEOTIDE SEQUENCE [LARGE SCALE GENOMIC DNA]</scope>
    <source>
        <strain evidence="1 2">FL 18</strain>
    </source>
</reference>
<accession>A0ABS0F1J4</accession>
<dbReference type="GO" id="GO:0008168">
    <property type="term" value="F:methyltransferase activity"/>
    <property type="evidence" value="ECO:0007669"/>
    <property type="project" value="UniProtKB-KW"/>
</dbReference>
<sequence>MTQAGKEDIRILVTTPLRPKPHQVARASEMAAWFGGAAVPRRGQSLARLLADADAVVVAADPAVVHVRGVEHPLFFHPSMAYQRLRRLEQGEGDRLLELAGVSPGDVIVDATLGLGTDALVFAAAVGAEGRVVGLERSRVLYGLLRAVQVYGSEAHPREAAFLKRVALVPGDHVDWLKAQPDQSADVVYFDPMFREPVRQSAHMQPIRPVAWEAPLSREALEEAKRVARRAVIVKERPKSGIFEALGLEPDRTAGRFAYGVWRKPR</sequence>
<dbReference type="Gene3D" id="3.40.50.150">
    <property type="entry name" value="Vaccinia Virus protein VP39"/>
    <property type="match status" value="1"/>
</dbReference>
<evidence type="ECO:0000313" key="1">
    <source>
        <dbReference type="EMBL" id="MBF8377147.1"/>
    </source>
</evidence>
<protein>
    <submittedName>
        <fullName evidence="1">Class I SAM-dependent methyltransferase</fullName>
    </submittedName>
</protein>
<dbReference type="EMBL" id="JADPKZ010000034">
    <property type="protein sequence ID" value="MBF8377147.1"/>
    <property type="molecule type" value="Genomic_DNA"/>
</dbReference>
<keyword evidence="1" id="KW-0808">Transferase</keyword>